<name>A0ABZ2KHR3_9BACT</name>
<evidence type="ECO:0000313" key="3">
    <source>
        <dbReference type="Proteomes" id="UP001379533"/>
    </source>
</evidence>
<feature type="region of interest" description="Disordered" evidence="1">
    <location>
        <begin position="194"/>
        <end position="231"/>
    </location>
</feature>
<dbReference type="Proteomes" id="UP001379533">
    <property type="component" value="Chromosome"/>
</dbReference>
<gene>
    <name evidence="2" type="ORF">LZC95_12205</name>
</gene>
<reference evidence="2 3" key="1">
    <citation type="submission" date="2021-12" db="EMBL/GenBank/DDBJ databases">
        <title>Discovery of the Pendulisporaceae a myxobacterial family with distinct sporulation behavior and unique specialized metabolism.</title>
        <authorList>
            <person name="Garcia R."/>
            <person name="Popoff A."/>
            <person name="Bader C.D."/>
            <person name="Loehr J."/>
            <person name="Walesch S."/>
            <person name="Walt C."/>
            <person name="Boldt J."/>
            <person name="Bunk B."/>
            <person name="Haeckl F.J.F.P.J."/>
            <person name="Gunesch A.P."/>
            <person name="Birkelbach J."/>
            <person name="Nuebel U."/>
            <person name="Pietschmann T."/>
            <person name="Bach T."/>
            <person name="Mueller R."/>
        </authorList>
    </citation>
    <scope>NUCLEOTIDE SEQUENCE [LARGE SCALE GENOMIC DNA]</scope>
    <source>
        <strain evidence="2 3">MSr12523</strain>
    </source>
</reference>
<dbReference type="RefSeq" id="WP_394848216.1">
    <property type="nucleotide sequence ID" value="NZ_CP089982.1"/>
</dbReference>
<feature type="region of interest" description="Disordered" evidence="1">
    <location>
        <begin position="1"/>
        <end position="25"/>
    </location>
</feature>
<feature type="compositionally biased region" description="Basic and acidic residues" evidence="1">
    <location>
        <begin position="1"/>
        <end position="10"/>
    </location>
</feature>
<proteinExistence type="predicted"/>
<protein>
    <submittedName>
        <fullName evidence="2">AgmX/PglI C-terminal domain-containing protein</fullName>
    </submittedName>
</protein>
<accession>A0ABZ2KHR3</accession>
<organism evidence="2 3">
    <name type="scientific">Pendulispora brunnea</name>
    <dbReference type="NCBI Taxonomy" id="2905690"/>
    <lineage>
        <taxon>Bacteria</taxon>
        <taxon>Pseudomonadati</taxon>
        <taxon>Myxococcota</taxon>
        <taxon>Myxococcia</taxon>
        <taxon>Myxococcales</taxon>
        <taxon>Sorangiineae</taxon>
        <taxon>Pendulisporaceae</taxon>
        <taxon>Pendulispora</taxon>
    </lineage>
</organism>
<dbReference type="NCBIfam" id="NF033768">
    <property type="entry name" value="myxo_SS_tail"/>
    <property type="match status" value="1"/>
</dbReference>
<keyword evidence="3" id="KW-1185">Reference proteome</keyword>
<sequence>MAHVHAERGTGSEPNPPGQMTAAMRAVSAPKGPKVLRIGVVRQGRILEERILSIGAIRPFERVGAHYYLKLEDVADARIAFGADIRDMAALRELAGDKHRLRLPDDARGRVVLDGVTLLFQFVLRPPPQPRPQLPLSVQGGILRQIDWDLTILAAFSFLIHFGLVGALCSDWMDPVIDESVVVRLVDPAPNLPQPMTEVPVEPTPIVPNESPAPATGAKPTKSGRGAPVHHDDGVSIAEQARAMQIGILGAFDTGPAVKDALNGRELPPVDLSQAAKSEAGVTGNELHVAGNSVVHPGASRTDLASIGNRHGGERDGAGHAAEPRGPSPDIRIDPPSWSAPVADAERVVSSLRPRFRVCYQRGLNTDPEMAGAVTIVAKVAPNGEVLEADPSGATGLSPDVIACIQRVVRNAQFAAPGGTGSAVRIPVKFVRQTR</sequence>
<evidence type="ECO:0000313" key="2">
    <source>
        <dbReference type="EMBL" id="WXA97594.1"/>
    </source>
</evidence>
<feature type="region of interest" description="Disordered" evidence="1">
    <location>
        <begin position="293"/>
        <end position="336"/>
    </location>
</feature>
<evidence type="ECO:0000256" key="1">
    <source>
        <dbReference type="SAM" id="MobiDB-lite"/>
    </source>
</evidence>
<dbReference type="InterPro" id="IPR049806">
    <property type="entry name" value="MasK-like_C"/>
</dbReference>
<dbReference type="EMBL" id="CP089982">
    <property type="protein sequence ID" value="WXA97594.1"/>
    <property type="molecule type" value="Genomic_DNA"/>
</dbReference>